<proteinExistence type="predicted"/>
<sequence>MAEHTLSTTARPEHNDTIMPPASVDEADDESITSKPLEQILFPSSSPPHPNAMATTAVARDPASSQKTPQFSACAILNSGADHNARENSESPPLPSNFQATSAAIEASGYKLDMEDKMYLARVLQMEERGEAFPPTSPLSSPHPSQQSSSNDDDGSTNDDDENDQSEDKSPIRRRRSSPHDSDPSSPSAPVSGALETYPDNPSDSDYHDAGTTTSSSSSSSSSASPTRTRTRPDTPTYTTPICGTSDFSLAHPLPVFTTGVPNPSGLVLRYTTNGLAGVHATRYPVAADRIDWGDATQIAALDAWVRRFLARRGCLRRARAIGWLEAEERTVVELVAEGWEGAALAREYNRWWAGREVWVREGGGWRVVTRPWRSVEAVVERAGMVVGEGAEEIEGEGQVDEEV</sequence>
<feature type="region of interest" description="Disordered" evidence="1">
    <location>
        <begin position="1"/>
        <end position="100"/>
    </location>
</feature>
<feature type="region of interest" description="Disordered" evidence="1">
    <location>
        <begin position="129"/>
        <end position="241"/>
    </location>
</feature>
<accession>A0ABR3SKI7</accession>
<dbReference type="EMBL" id="JAJVDC020000120">
    <property type="protein sequence ID" value="KAL1623354.1"/>
    <property type="molecule type" value="Genomic_DNA"/>
</dbReference>
<protein>
    <submittedName>
        <fullName evidence="2">Uncharacterized protein</fullName>
    </submittedName>
</protein>
<organism evidence="2 3">
    <name type="scientific">Neofusicoccum ribis</name>
    <dbReference type="NCBI Taxonomy" id="45134"/>
    <lineage>
        <taxon>Eukaryota</taxon>
        <taxon>Fungi</taxon>
        <taxon>Dikarya</taxon>
        <taxon>Ascomycota</taxon>
        <taxon>Pezizomycotina</taxon>
        <taxon>Dothideomycetes</taxon>
        <taxon>Dothideomycetes incertae sedis</taxon>
        <taxon>Botryosphaeriales</taxon>
        <taxon>Botryosphaeriaceae</taxon>
        <taxon>Neofusicoccum</taxon>
    </lineage>
</organism>
<reference evidence="2 3" key="1">
    <citation type="submission" date="2024-02" db="EMBL/GenBank/DDBJ databases">
        <title>De novo assembly and annotation of 12 fungi associated with fruit tree decline syndrome in Ontario, Canada.</title>
        <authorList>
            <person name="Sulman M."/>
            <person name="Ellouze W."/>
            <person name="Ilyukhin E."/>
        </authorList>
    </citation>
    <scope>NUCLEOTIDE SEQUENCE [LARGE SCALE GENOMIC DNA]</scope>
    <source>
        <strain evidence="2 3">M1-105</strain>
    </source>
</reference>
<evidence type="ECO:0000256" key="1">
    <source>
        <dbReference type="SAM" id="MobiDB-lite"/>
    </source>
</evidence>
<gene>
    <name evidence="2" type="ORF">SLS56_008295</name>
</gene>
<feature type="compositionally biased region" description="Low complexity" evidence="1">
    <location>
        <begin position="212"/>
        <end position="241"/>
    </location>
</feature>
<feature type="compositionally biased region" description="Low complexity" evidence="1">
    <location>
        <begin position="138"/>
        <end position="150"/>
    </location>
</feature>
<name>A0ABR3SKI7_9PEZI</name>
<evidence type="ECO:0000313" key="3">
    <source>
        <dbReference type="Proteomes" id="UP001521116"/>
    </source>
</evidence>
<evidence type="ECO:0000313" key="2">
    <source>
        <dbReference type="EMBL" id="KAL1623354.1"/>
    </source>
</evidence>
<feature type="compositionally biased region" description="Acidic residues" evidence="1">
    <location>
        <begin position="151"/>
        <end position="165"/>
    </location>
</feature>
<keyword evidence="3" id="KW-1185">Reference proteome</keyword>
<dbReference type="Proteomes" id="UP001521116">
    <property type="component" value="Unassembled WGS sequence"/>
</dbReference>
<comment type="caution">
    <text evidence="2">The sequence shown here is derived from an EMBL/GenBank/DDBJ whole genome shotgun (WGS) entry which is preliminary data.</text>
</comment>
<feature type="compositionally biased region" description="Polar residues" evidence="1">
    <location>
        <begin position="1"/>
        <end position="10"/>
    </location>
</feature>